<dbReference type="InterPro" id="IPR001387">
    <property type="entry name" value="Cro/C1-type_HTH"/>
</dbReference>
<keyword evidence="1" id="KW-0175">Coiled coil</keyword>
<organism evidence="3 4">
    <name type="scientific">Mycolicibacterium psychrotolerans</name>
    <dbReference type="NCBI Taxonomy" id="216929"/>
    <lineage>
        <taxon>Bacteria</taxon>
        <taxon>Bacillati</taxon>
        <taxon>Actinomycetota</taxon>
        <taxon>Actinomycetes</taxon>
        <taxon>Mycobacteriales</taxon>
        <taxon>Mycobacteriaceae</taxon>
        <taxon>Mycolicibacterium</taxon>
    </lineage>
</organism>
<dbReference type="KEGG" id="mpsc:MPSYJ_12750"/>
<evidence type="ECO:0000313" key="4">
    <source>
        <dbReference type="Proteomes" id="UP000466514"/>
    </source>
</evidence>
<dbReference type="AlphaFoldDB" id="A0A7I7M6L3"/>
<keyword evidence="4" id="KW-1185">Reference proteome</keyword>
<protein>
    <recommendedName>
        <fullName evidence="2">HTH cro/C1-type domain-containing protein</fullName>
    </recommendedName>
</protein>
<evidence type="ECO:0000256" key="1">
    <source>
        <dbReference type="SAM" id="Coils"/>
    </source>
</evidence>
<evidence type="ECO:0000313" key="3">
    <source>
        <dbReference type="EMBL" id="BBX67814.1"/>
    </source>
</evidence>
<evidence type="ECO:0000259" key="2">
    <source>
        <dbReference type="PROSITE" id="PS50943"/>
    </source>
</evidence>
<dbReference type="Gene3D" id="1.10.260.40">
    <property type="entry name" value="lambda repressor-like DNA-binding domains"/>
    <property type="match status" value="1"/>
</dbReference>
<reference evidence="3 4" key="1">
    <citation type="journal article" date="2019" name="Emerg. Microbes Infect.">
        <title>Comprehensive subspecies identification of 175 nontuberculous mycobacteria species based on 7547 genomic profiles.</title>
        <authorList>
            <person name="Matsumoto Y."/>
            <person name="Kinjo T."/>
            <person name="Motooka D."/>
            <person name="Nabeya D."/>
            <person name="Jung N."/>
            <person name="Uechi K."/>
            <person name="Horii T."/>
            <person name="Iida T."/>
            <person name="Fujita J."/>
            <person name="Nakamura S."/>
        </authorList>
    </citation>
    <scope>NUCLEOTIDE SEQUENCE [LARGE SCALE GENOMIC DNA]</scope>
    <source>
        <strain evidence="3 4">JCM 13323</strain>
    </source>
</reference>
<gene>
    <name evidence="3" type="ORF">MPSYJ_12750</name>
</gene>
<feature type="domain" description="HTH cro/C1-type" evidence="2">
    <location>
        <begin position="23"/>
        <end position="82"/>
    </location>
</feature>
<feature type="coiled-coil region" evidence="1">
    <location>
        <begin position="137"/>
        <end position="171"/>
    </location>
</feature>
<sequence length="173" mass="19729">MVNDSSDGTPWRDRFAKRLGVEIQATRKQRDMSAVKLSEVTAAIGVPLHRVAITRIEKGEQDVTAVELVALAVALDTDWAQWLSRATDGLEVAGTRSDRAVLRMLIDEVNEQLDTQRHNLFQAEQGPQQLNIPDRYRERLLEDAQRYRDLIKSLEVTRDRYEEDLKKLDSGDA</sequence>
<proteinExistence type="predicted"/>
<dbReference type="Proteomes" id="UP000466514">
    <property type="component" value="Chromosome"/>
</dbReference>
<dbReference type="SUPFAM" id="SSF47413">
    <property type="entry name" value="lambda repressor-like DNA-binding domains"/>
    <property type="match status" value="1"/>
</dbReference>
<dbReference type="GO" id="GO:0003677">
    <property type="term" value="F:DNA binding"/>
    <property type="evidence" value="ECO:0007669"/>
    <property type="project" value="InterPro"/>
</dbReference>
<dbReference type="InterPro" id="IPR010982">
    <property type="entry name" value="Lambda_DNA-bd_dom_sf"/>
</dbReference>
<accession>A0A7I7M6L3</accession>
<name>A0A7I7M6L3_9MYCO</name>
<dbReference type="EMBL" id="AP022574">
    <property type="protein sequence ID" value="BBX67814.1"/>
    <property type="molecule type" value="Genomic_DNA"/>
</dbReference>
<dbReference type="PROSITE" id="PS50943">
    <property type="entry name" value="HTH_CROC1"/>
    <property type="match status" value="1"/>
</dbReference>